<sequence>MAEPIATSTSATAVAVTSVGAISLLPGVDAGTVLAAFAGAAVFALNAGGDLSIAKKLSFLVLSIVAGVLSAPLAASLIARALPANTEVSEAVGALVASTVVVKLLLALIRAADNSDKLLAALRGDSSDNRGGNQP</sequence>
<dbReference type="Proteomes" id="UP000680989">
    <property type="component" value="Chromosome"/>
</dbReference>
<keyword evidence="1" id="KW-0472">Membrane</keyword>
<organism evidence="2 3">
    <name type="scientific">Ralstonia nicotianae</name>
    <dbReference type="NCBI Taxonomy" id="3037696"/>
    <lineage>
        <taxon>Bacteria</taxon>
        <taxon>Pseudomonadati</taxon>
        <taxon>Pseudomonadota</taxon>
        <taxon>Betaproteobacteria</taxon>
        <taxon>Burkholderiales</taxon>
        <taxon>Burkholderiaceae</taxon>
        <taxon>Ralstonia</taxon>
        <taxon>Ralstonia solanacearum species complex</taxon>
    </lineage>
</organism>
<evidence type="ECO:0008006" key="4">
    <source>
        <dbReference type="Google" id="ProtNLM"/>
    </source>
</evidence>
<dbReference type="Pfam" id="PF16931">
    <property type="entry name" value="Phage_holin_8"/>
    <property type="match status" value="1"/>
</dbReference>
<evidence type="ECO:0000313" key="2">
    <source>
        <dbReference type="EMBL" id="QUP57910.1"/>
    </source>
</evidence>
<protein>
    <recommendedName>
        <fullName evidence="4">Phage-related transmembrane protein</fullName>
    </recommendedName>
</protein>
<feature type="transmembrane region" description="Helical" evidence="1">
    <location>
        <begin position="31"/>
        <end position="47"/>
    </location>
</feature>
<dbReference type="RefSeq" id="WP_211906598.1">
    <property type="nucleotide sequence ID" value="NZ_CP046674.1"/>
</dbReference>
<dbReference type="EMBL" id="CP046674">
    <property type="protein sequence ID" value="QUP57910.1"/>
    <property type="molecule type" value="Genomic_DNA"/>
</dbReference>
<evidence type="ECO:0000256" key="1">
    <source>
        <dbReference type="SAM" id="Phobius"/>
    </source>
</evidence>
<feature type="transmembrane region" description="Helical" evidence="1">
    <location>
        <begin position="59"/>
        <end position="79"/>
    </location>
</feature>
<evidence type="ECO:0000313" key="3">
    <source>
        <dbReference type="Proteomes" id="UP000680989"/>
    </source>
</evidence>
<dbReference type="InterPro" id="IPR032637">
    <property type="entry name" value="Phage_holin-like"/>
</dbReference>
<keyword evidence="3" id="KW-1185">Reference proteome</keyword>
<feature type="transmembrane region" description="Helical" evidence="1">
    <location>
        <begin position="91"/>
        <end position="109"/>
    </location>
</feature>
<gene>
    <name evidence="2" type="ORF">GO999_04690</name>
</gene>
<proteinExistence type="predicted"/>
<keyword evidence="1" id="KW-1133">Transmembrane helix</keyword>
<name>A0ABX7ZS14_9RALS</name>
<keyword evidence="1" id="KW-0812">Transmembrane</keyword>
<reference evidence="3" key="1">
    <citation type="submission" date="2019-12" db="EMBL/GenBank/DDBJ databases">
        <title>Whole-genome sequence of tobacco pathogen Ralstonia pseudosolanacearum strain RS, originating from Yunnan province of China.</title>
        <authorList>
            <person name="Lu C.-H."/>
        </authorList>
    </citation>
    <scope>NUCLEOTIDE SEQUENCE [LARGE SCALE GENOMIC DNA]</scope>
    <source>
        <strain evidence="3">RS</strain>
    </source>
</reference>
<accession>A0ABX7ZS14</accession>